<comment type="function">
    <text evidence="2">E1 component of the 2-oxoglutarate dehydrogenase (OGDH) complex which catalyzes the decarboxylation of 2-oxoglutarate, the first step in the conversion of 2-oxoglutarate to succinyl-CoA and CO(2).</text>
</comment>
<proteinExistence type="predicted"/>
<reference evidence="7" key="1">
    <citation type="submission" date="2015-09" db="EMBL/GenBank/DDBJ databases">
        <title>Draft Genome Sequences of Two Novel Amoeba-resistant Intranuclear Bacteria, Candidatus Berkiella cookevillensis and Candidatus Berkiella aquae.</title>
        <authorList>
            <person name="Mehari Y.T."/>
            <person name="Arivett B.A."/>
            <person name="Farone A.L."/>
            <person name="Gunderson J.H."/>
            <person name="Farone M.B."/>
        </authorList>
    </citation>
    <scope>NUCLEOTIDE SEQUENCE [LARGE SCALE GENOMIC DNA]</scope>
    <source>
        <strain evidence="7">HT99</strain>
    </source>
</reference>
<keyword evidence="4 7" id="KW-0560">Oxidoreductase</keyword>
<keyword evidence="7" id="KW-0670">Pyruvate</keyword>
<keyword evidence="9" id="KW-1185">Reference proteome</keyword>
<dbReference type="InterPro" id="IPR001017">
    <property type="entry name" value="DH_E1"/>
</dbReference>
<name>A0A0Q9YTZ5_9GAMM</name>
<reference evidence="8" key="3">
    <citation type="submission" date="2021-06" db="EMBL/GenBank/DDBJ databases">
        <title>Genomic Description and Analysis of Intracellular Bacteria, Candidatus Berkiella cookevillensis and Candidatus Berkiella aquae.</title>
        <authorList>
            <person name="Kidane D.T."/>
            <person name="Mehari Y.T."/>
            <person name="Rice F.C."/>
            <person name="Arivett B.A."/>
            <person name="Farone A.L."/>
            <person name="Berk S.G."/>
            <person name="Farone M.B."/>
        </authorList>
    </citation>
    <scope>NUCLEOTIDE SEQUENCE</scope>
    <source>
        <strain evidence="8">HT99</strain>
    </source>
</reference>
<evidence type="ECO:0000256" key="4">
    <source>
        <dbReference type="ARBA" id="ARBA00023002"/>
    </source>
</evidence>
<dbReference type="InterPro" id="IPR005475">
    <property type="entry name" value="Transketolase-like_Pyr-bd"/>
</dbReference>
<reference evidence="8" key="2">
    <citation type="journal article" date="2016" name="Genome Announc.">
        <title>Draft Genome Sequences of Two Novel Amoeba-Resistant Intranuclear Bacteria, 'Candidatus Berkiella cookevillensis' and 'Candidatus Berkiella aquae'.</title>
        <authorList>
            <person name="Mehari Y.T."/>
            <person name="Arivett B.A."/>
            <person name="Farone A.L."/>
            <person name="Gunderson J.H."/>
            <person name="Farone M.B."/>
        </authorList>
    </citation>
    <scope>NUCLEOTIDE SEQUENCE</scope>
    <source>
        <strain evidence="8">HT99</strain>
    </source>
</reference>
<dbReference type="Gene3D" id="3.40.50.920">
    <property type="match status" value="1"/>
</dbReference>
<dbReference type="InterPro" id="IPR029061">
    <property type="entry name" value="THDP-binding"/>
</dbReference>
<dbReference type="PANTHER" id="PTHR42980">
    <property type="entry name" value="2-OXOISOVALERATE DEHYDROGENASE SUBUNIT BETA-RELATED"/>
    <property type="match status" value="1"/>
</dbReference>
<protein>
    <recommendedName>
        <fullName evidence="3">3-methyl-2-oxobutanoate dehydrogenase (2-methylpropanoyl-transferring)</fullName>
        <ecNumber evidence="3">1.2.4.4</ecNumber>
    </recommendedName>
</protein>
<dbReference type="AlphaFoldDB" id="A0A0Q9YTZ5"/>
<feature type="domain" description="Transketolase-like pyrimidine-binding" evidence="6">
    <location>
        <begin position="390"/>
        <end position="571"/>
    </location>
</feature>
<evidence type="ECO:0000313" key="9">
    <source>
        <dbReference type="Proteomes" id="UP000051497"/>
    </source>
</evidence>
<dbReference type="SMART" id="SM00861">
    <property type="entry name" value="Transket_pyr"/>
    <property type="match status" value="1"/>
</dbReference>
<dbReference type="EMBL" id="LKAJ02000001">
    <property type="protein sequence ID" value="MCS5710122.1"/>
    <property type="molecule type" value="Genomic_DNA"/>
</dbReference>
<dbReference type="STRING" id="295108.HT99x_01842"/>
<evidence type="ECO:0000313" key="8">
    <source>
        <dbReference type="EMBL" id="MCS5710122.1"/>
    </source>
</evidence>
<dbReference type="GO" id="GO:0007584">
    <property type="term" value="P:response to nutrient"/>
    <property type="evidence" value="ECO:0007669"/>
    <property type="project" value="TreeGrafter"/>
</dbReference>
<dbReference type="Pfam" id="PF02779">
    <property type="entry name" value="Transket_pyr"/>
    <property type="match status" value="1"/>
</dbReference>
<dbReference type="PATRIC" id="fig|1590043.3.peg.1880"/>
<dbReference type="EC" id="1.2.4.4" evidence="3"/>
<dbReference type="SUPFAM" id="SSF52518">
    <property type="entry name" value="Thiamin diphosphate-binding fold (THDP-binding)"/>
    <property type="match status" value="2"/>
</dbReference>
<dbReference type="PANTHER" id="PTHR42980:SF1">
    <property type="entry name" value="2-OXOISOVALERATE DEHYDROGENASE SUBUNIT BETA, MITOCHONDRIAL"/>
    <property type="match status" value="1"/>
</dbReference>
<evidence type="ECO:0000256" key="1">
    <source>
        <dbReference type="ARBA" id="ARBA00001964"/>
    </source>
</evidence>
<dbReference type="SUPFAM" id="SSF52922">
    <property type="entry name" value="TK C-terminal domain-like"/>
    <property type="match status" value="1"/>
</dbReference>
<dbReference type="RefSeq" id="WP_075066469.1">
    <property type="nucleotide sequence ID" value="NZ_LKAJ02000001.1"/>
</dbReference>
<dbReference type="GO" id="GO:0003863">
    <property type="term" value="F:branched-chain 2-oxo acid dehydrogenase activity"/>
    <property type="evidence" value="ECO:0007669"/>
    <property type="project" value="UniProtKB-EC"/>
</dbReference>
<dbReference type="OrthoDB" id="9780894at2"/>
<evidence type="ECO:0000313" key="7">
    <source>
        <dbReference type="EMBL" id="KRG20922.1"/>
    </source>
</evidence>
<evidence type="ECO:0000256" key="5">
    <source>
        <dbReference type="ARBA" id="ARBA00023052"/>
    </source>
</evidence>
<dbReference type="InterPro" id="IPR009014">
    <property type="entry name" value="Transketo_C/PFOR_II"/>
</dbReference>
<sequence>MELNRSKIVDENFKRRVLANDFPIPHSQTTPEQAGLDKNTYFELFDSQLVSRHLDLLARILREQQQGFYTIGSAGHEGNAAIAKAFRKTDISFLHYRSGAFVIQRAKYEPQIDMMYDQVLSLVASSEDPISGGRHKVLGSVPLYIPPQTSTIASHLPKALGCALSITLAKALKRDETQSTLPNDSVVLCSFGDASFNHSTAQGALNAATWIQQAQLPLSLLWICEDNGIGISVPTPAQWIQDKVSHQDIHYIACDGRNIADVYLAAKQAEVLARKKGQVVFLHFKTVRLLGHAGSDIEFQYHTLVEIEKAESDDPLLHTARVIIENQWLTPLEVIEAYENVRKALAERANLALKRPKLASKEAVMASIVPPKQNMNEFLSKDYIPPTSLLNMAQAINAALAEILLQYPQTLVFGEDVAKKGGVYHVTADLQARFGKIRVFDTLLDEQTILGCAIGLAHNGFIPIPEIQFLAYTHNAADQIRGEAATLSFFSNGQYTNPMVIRIAGLAYQKGFGGHFHNDNAIGFLREIPGLIIACPSTAKDAALMLKQCVKLAQAEQRVVVFLEPIALYMLKDYHAKGDNLALCHYPKQEEIFFGEIGLEGDIKSKRAIISYGNGMLLARQAAHILERNYQMTIKLIDCRWLAPLPVAALQTALSEIEEIIIVDECRQTGSLSEQLVTWIVENISPLPAIKRICAQDTFIPIGNAWQTILPNCQDIVETVLQLDSMKRSF</sequence>
<comment type="caution">
    <text evidence="7">The sequence shown here is derived from an EMBL/GenBank/DDBJ whole genome shotgun (WGS) entry which is preliminary data.</text>
</comment>
<evidence type="ECO:0000259" key="6">
    <source>
        <dbReference type="SMART" id="SM00861"/>
    </source>
</evidence>
<dbReference type="GO" id="GO:0009083">
    <property type="term" value="P:branched-chain amino acid catabolic process"/>
    <property type="evidence" value="ECO:0007669"/>
    <property type="project" value="TreeGrafter"/>
</dbReference>
<dbReference type="InterPro" id="IPR033248">
    <property type="entry name" value="Transketolase_C"/>
</dbReference>
<dbReference type="Gene3D" id="3.40.50.970">
    <property type="match status" value="2"/>
</dbReference>
<comment type="cofactor">
    <cofactor evidence="1">
        <name>thiamine diphosphate</name>
        <dbReference type="ChEBI" id="CHEBI:58937"/>
    </cofactor>
</comment>
<dbReference type="Proteomes" id="UP000051497">
    <property type="component" value="Unassembled WGS sequence"/>
</dbReference>
<evidence type="ECO:0000256" key="2">
    <source>
        <dbReference type="ARBA" id="ARBA00003906"/>
    </source>
</evidence>
<dbReference type="Pfam" id="PF00676">
    <property type="entry name" value="E1_dh"/>
    <property type="match status" value="1"/>
</dbReference>
<dbReference type="EMBL" id="LKAJ01000007">
    <property type="protein sequence ID" value="KRG20922.1"/>
    <property type="molecule type" value="Genomic_DNA"/>
</dbReference>
<evidence type="ECO:0000256" key="3">
    <source>
        <dbReference type="ARBA" id="ARBA00012277"/>
    </source>
</evidence>
<dbReference type="Pfam" id="PF02780">
    <property type="entry name" value="Transketolase_C"/>
    <property type="match status" value="1"/>
</dbReference>
<keyword evidence="5" id="KW-0786">Thiamine pyrophosphate</keyword>
<organism evidence="7">
    <name type="scientific">Candidatus Berkiella aquae</name>
    <dbReference type="NCBI Taxonomy" id="295108"/>
    <lineage>
        <taxon>Bacteria</taxon>
        <taxon>Pseudomonadati</taxon>
        <taxon>Pseudomonadota</taxon>
        <taxon>Gammaproteobacteria</taxon>
        <taxon>Candidatus Berkiellales</taxon>
        <taxon>Candidatus Berkiellaceae</taxon>
        <taxon>Candidatus Berkiella</taxon>
    </lineage>
</organism>
<accession>A0A0Q9YTZ5</accession>
<gene>
    <name evidence="7" type="primary">pdhB_2</name>
    <name evidence="8" type="ORF">HT99x_001635</name>
    <name evidence="7" type="ORF">HT99x_01842</name>
</gene>